<evidence type="ECO:0000313" key="3">
    <source>
        <dbReference type="EMBL" id="MEQ2193702.1"/>
    </source>
</evidence>
<proteinExistence type="predicted"/>
<protein>
    <recommendedName>
        <fullName evidence="2">FAM194 C-terminal domain-containing protein</fullName>
    </recommendedName>
</protein>
<evidence type="ECO:0000259" key="2">
    <source>
        <dbReference type="Pfam" id="PF14977"/>
    </source>
</evidence>
<evidence type="ECO:0000313" key="4">
    <source>
        <dbReference type="Proteomes" id="UP001434883"/>
    </source>
</evidence>
<evidence type="ECO:0000256" key="1">
    <source>
        <dbReference type="SAM" id="MobiDB-lite"/>
    </source>
</evidence>
<reference evidence="3 4" key="1">
    <citation type="submission" date="2021-06" db="EMBL/GenBank/DDBJ databases">
        <authorList>
            <person name="Palmer J.M."/>
        </authorList>
    </citation>
    <scope>NUCLEOTIDE SEQUENCE [LARGE SCALE GENOMIC DNA]</scope>
    <source>
        <strain evidence="3 4">XC_2019</strain>
        <tissue evidence="3">Muscle</tissue>
    </source>
</reference>
<dbReference type="PANTHER" id="PTHR23093:SF16">
    <property type="entry name" value="FAM194 C-TERMINAL DOMAIN-CONTAINING PROTEIN"/>
    <property type="match status" value="1"/>
</dbReference>
<dbReference type="PANTHER" id="PTHR23093">
    <property type="entry name" value="SIMILAR TO CHROMOSOME 3 OPEN READING FRAME 20"/>
    <property type="match status" value="1"/>
</dbReference>
<feature type="non-terminal residue" evidence="3">
    <location>
        <position position="1"/>
    </location>
</feature>
<feature type="compositionally biased region" description="Basic and acidic residues" evidence="1">
    <location>
        <begin position="187"/>
        <end position="197"/>
    </location>
</feature>
<dbReference type="Proteomes" id="UP001434883">
    <property type="component" value="Unassembled WGS sequence"/>
</dbReference>
<name>A0ABV0QE58_9TELE</name>
<dbReference type="Pfam" id="PF14977">
    <property type="entry name" value="FAM194"/>
    <property type="match status" value="1"/>
</dbReference>
<comment type="caution">
    <text evidence="3">The sequence shown here is derived from an EMBL/GenBank/DDBJ whole genome shotgun (WGS) entry which is preliminary data.</text>
</comment>
<sequence>NLPQLEEDLNKALILRHYGDGKGELNERRRKTSVPLVNGLPQKPEVNLPNPDQQKLHYGINDGSSFIYYPSGCMAVCQSRSGLPCGGFYTNVFSDGQRPVTLVTITPFGYGAVTHPLSFVEKATKCCEGSAEASAESAKRCIKCPDAEHLLWGQLGTQPRRAAQSAALPALNSPERKEAALLHGGRSRKDELRESHRCLSASPEKPQDRLVQIQRC</sequence>
<accession>A0ABV0QE58</accession>
<feature type="domain" description="FAM194 C-terminal" evidence="2">
    <location>
        <begin position="51"/>
        <end position="118"/>
    </location>
</feature>
<dbReference type="InterPro" id="IPR029281">
    <property type="entry name" value="FAM194_C"/>
</dbReference>
<feature type="region of interest" description="Disordered" evidence="1">
    <location>
        <begin position="166"/>
        <end position="207"/>
    </location>
</feature>
<organism evidence="3 4">
    <name type="scientific">Xenoophorus captivus</name>
    <dbReference type="NCBI Taxonomy" id="1517983"/>
    <lineage>
        <taxon>Eukaryota</taxon>
        <taxon>Metazoa</taxon>
        <taxon>Chordata</taxon>
        <taxon>Craniata</taxon>
        <taxon>Vertebrata</taxon>
        <taxon>Euteleostomi</taxon>
        <taxon>Actinopterygii</taxon>
        <taxon>Neopterygii</taxon>
        <taxon>Teleostei</taxon>
        <taxon>Neoteleostei</taxon>
        <taxon>Acanthomorphata</taxon>
        <taxon>Ovalentaria</taxon>
        <taxon>Atherinomorphae</taxon>
        <taxon>Cyprinodontiformes</taxon>
        <taxon>Goodeidae</taxon>
        <taxon>Xenoophorus</taxon>
    </lineage>
</organism>
<keyword evidence="4" id="KW-1185">Reference proteome</keyword>
<dbReference type="EMBL" id="JAHRIN010008631">
    <property type="protein sequence ID" value="MEQ2193702.1"/>
    <property type="molecule type" value="Genomic_DNA"/>
</dbReference>
<gene>
    <name evidence="3" type="ORF">XENOCAPTIV_010443</name>
</gene>